<organism evidence="12 13">
    <name type="scientific">Tortispora caseinolytica NRRL Y-17796</name>
    <dbReference type="NCBI Taxonomy" id="767744"/>
    <lineage>
        <taxon>Eukaryota</taxon>
        <taxon>Fungi</taxon>
        <taxon>Dikarya</taxon>
        <taxon>Ascomycota</taxon>
        <taxon>Saccharomycotina</taxon>
        <taxon>Trigonopsidomycetes</taxon>
        <taxon>Trigonopsidales</taxon>
        <taxon>Trigonopsidaceae</taxon>
        <taxon>Tortispora</taxon>
    </lineage>
</organism>
<evidence type="ECO:0000313" key="13">
    <source>
        <dbReference type="Proteomes" id="UP000095023"/>
    </source>
</evidence>
<keyword evidence="6" id="KW-0809">Transit peptide</keyword>
<feature type="domain" description="Tr-type G" evidence="11">
    <location>
        <begin position="106"/>
        <end position="279"/>
    </location>
</feature>
<keyword evidence="13" id="KW-1185">Reference proteome</keyword>
<name>A0A1E4TET0_9ASCO</name>
<dbReference type="PANTHER" id="PTHR43381">
    <property type="entry name" value="TRANSLATION INITIATION FACTOR IF-2-RELATED"/>
    <property type="match status" value="1"/>
</dbReference>
<protein>
    <recommendedName>
        <fullName evidence="10">Translation initiation factor IF-2, mitochondrial</fullName>
    </recommendedName>
</protein>
<evidence type="ECO:0000256" key="9">
    <source>
        <dbReference type="ARBA" id="ARBA00025162"/>
    </source>
</evidence>
<dbReference type="InterPro" id="IPR009000">
    <property type="entry name" value="Transl_B-barrel_sf"/>
</dbReference>
<keyword evidence="8" id="KW-0342">GTP-binding</keyword>
<dbReference type="InterPro" id="IPR053905">
    <property type="entry name" value="EF-G-like_DII"/>
</dbReference>
<dbReference type="InterPro" id="IPR023115">
    <property type="entry name" value="TIF_IF2_dom3"/>
</dbReference>
<evidence type="ECO:0000256" key="10">
    <source>
        <dbReference type="ARBA" id="ARBA00044200"/>
    </source>
</evidence>
<keyword evidence="4" id="KW-0547">Nucleotide-binding</keyword>
<comment type="subcellular location">
    <subcellularLocation>
        <location evidence="1">Mitochondrion</location>
    </subcellularLocation>
</comment>
<dbReference type="FunFam" id="3.40.50.300:FF:000019">
    <property type="entry name" value="Translation initiation factor IF-2"/>
    <property type="match status" value="1"/>
</dbReference>
<dbReference type="InterPro" id="IPR005225">
    <property type="entry name" value="Small_GTP-bd"/>
</dbReference>
<reference evidence="13" key="1">
    <citation type="submission" date="2016-02" db="EMBL/GenBank/DDBJ databases">
        <title>Comparative genomics of biotechnologically important yeasts.</title>
        <authorList>
            <consortium name="DOE Joint Genome Institute"/>
            <person name="Riley R."/>
            <person name="Haridas S."/>
            <person name="Wolfe K.H."/>
            <person name="Lopes M.R."/>
            <person name="Hittinger C.T."/>
            <person name="Goker M."/>
            <person name="Salamov A."/>
            <person name="Wisecaver J."/>
            <person name="Long T.M."/>
            <person name="Aerts A.L."/>
            <person name="Barry K."/>
            <person name="Choi C."/>
            <person name="Clum A."/>
            <person name="Coughlan A.Y."/>
            <person name="Deshpande S."/>
            <person name="Douglass A.P."/>
            <person name="Hanson S.J."/>
            <person name="Klenk H.-P."/>
            <person name="Labutti K."/>
            <person name="Lapidus A."/>
            <person name="Lindquist E."/>
            <person name="Lipzen A."/>
            <person name="Meier-Kolthoff J.P."/>
            <person name="Ohm R.A."/>
            <person name="Otillar R.P."/>
            <person name="Pangilinan J."/>
            <person name="Peng Y."/>
            <person name="Rokas A."/>
            <person name="Rosa C.A."/>
            <person name="Scheuner C."/>
            <person name="Sibirny A.A."/>
            <person name="Slot J.C."/>
            <person name="Stielow J.B."/>
            <person name="Sun H."/>
            <person name="Kurtzman C.P."/>
            <person name="Blackwell M."/>
            <person name="Jeffries T.W."/>
            <person name="Grigoriev I.V."/>
        </authorList>
    </citation>
    <scope>NUCLEOTIDE SEQUENCE [LARGE SCALE GENOMIC DNA]</scope>
    <source>
        <strain evidence="13">NRRL Y-17796</strain>
    </source>
</reference>
<evidence type="ECO:0000259" key="11">
    <source>
        <dbReference type="PROSITE" id="PS51722"/>
    </source>
</evidence>
<dbReference type="Pfam" id="PF00009">
    <property type="entry name" value="GTP_EFTU"/>
    <property type="match status" value="1"/>
</dbReference>
<keyword evidence="5" id="KW-0648">Protein biosynthesis</keyword>
<evidence type="ECO:0000256" key="5">
    <source>
        <dbReference type="ARBA" id="ARBA00022917"/>
    </source>
</evidence>
<dbReference type="InterPro" id="IPR000178">
    <property type="entry name" value="TF_IF2_bacterial-like"/>
</dbReference>
<evidence type="ECO:0000256" key="3">
    <source>
        <dbReference type="ARBA" id="ARBA00022540"/>
    </source>
</evidence>
<dbReference type="InterPro" id="IPR036925">
    <property type="entry name" value="TIF_IF2_dom3_sf"/>
</dbReference>
<dbReference type="SUPFAM" id="SSF50447">
    <property type="entry name" value="Translation proteins"/>
    <property type="match status" value="2"/>
</dbReference>
<dbReference type="FunFam" id="2.40.30.10:FF:000008">
    <property type="entry name" value="Translation initiation factor IF-2"/>
    <property type="match status" value="1"/>
</dbReference>
<dbReference type="FunFam" id="3.40.50.10050:FF:000001">
    <property type="entry name" value="Translation initiation factor IF-2"/>
    <property type="match status" value="1"/>
</dbReference>
<dbReference type="GO" id="GO:0000049">
    <property type="term" value="F:tRNA binding"/>
    <property type="evidence" value="ECO:0007669"/>
    <property type="project" value="EnsemblFungi"/>
</dbReference>
<dbReference type="GO" id="GO:0003924">
    <property type="term" value="F:GTPase activity"/>
    <property type="evidence" value="ECO:0007669"/>
    <property type="project" value="EnsemblFungi"/>
</dbReference>
<dbReference type="Pfam" id="PF22042">
    <property type="entry name" value="EF-G_D2"/>
    <property type="match status" value="1"/>
</dbReference>
<dbReference type="NCBIfam" id="TIGR00487">
    <property type="entry name" value="IF-2"/>
    <property type="match status" value="1"/>
</dbReference>
<dbReference type="EMBL" id="KV453842">
    <property type="protein sequence ID" value="ODV90275.1"/>
    <property type="molecule type" value="Genomic_DNA"/>
</dbReference>
<comment type="similarity">
    <text evidence="2">Belongs to the TRAFAC class translation factor GTPase superfamily. Classic translation factor GTPase family. IF-2 subfamily.</text>
</comment>
<sequence>MGLNAVRFYARHSSKSKKQTRSPIILPEYISVSNLANLLAVRYEALSKRMLRLGFGQSETQHNYSLDRDMATLISEEFNVPIVSESSLDKHDLFPQPYPDEKLLKPRPPIVTIMGHVDHGKTSLLDYLRNSSIVSQEHGGITQHIGAFSVPLKSGKRITFIDTPGHAAFLSMRERGALITDIVVLVVAATESVMPQTIEAINHARKAKVPIVVAMSKTDLPGADIDKVTNDLLAQNVELESIGGDVQAVPISNVTGEGISELEDAIIAQADMLNLKSPVLNFPCQGWIIEANMKKGCGNVATVLIREGQLKIGSILVAGTSLCKVKGMSSAQGVPQKVAGPGSAVEVMGWKTLPEAGDQVLQAKNIEIARKAVDVRETRIAMKSQADILVKRNESLEQIQDSSTTTETETKRLLNCIIKADVSGSAEAVSHMLENLGNDKVGVRILEAAVGPVTEFDVSRAEAANAVIYSFNLKNEKDVIFLAEQHKVMIADFNIIYKLVDDATERLISMLDIEYDKKILGEAEIRAIFPITVGKKTMNVAGCRISNGSIQRNNLIQTLRNDEVVYDGKLSSLKVVKKDIDEVTKGNDCGMAFEDYTDFSVGDIVQAYEKIPRPRYL</sequence>
<dbReference type="GO" id="GO:0005739">
    <property type="term" value="C:mitochondrion"/>
    <property type="evidence" value="ECO:0007669"/>
    <property type="project" value="UniProtKB-SubCell"/>
</dbReference>
<evidence type="ECO:0000256" key="2">
    <source>
        <dbReference type="ARBA" id="ARBA00007733"/>
    </source>
</evidence>
<dbReference type="Proteomes" id="UP000095023">
    <property type="component" value="Unassembled WGS sequence"/>
</dbReference>
<dbReference type="SUPFAM" id="SSF52156">
    <property type="entry name" value="Initiation factor IF2/eIF5b, domain 3"/>
    <property type="match status" value="1"/>
</dbReference>
<dbReference type="GO" id="GO:0003743">
    <property type="term" value="F:translation initiation factor activity"/>
    <property type="evidence" value="ECO:0007669"/>
    <property type="project" value="UniProtKB-KW"/>
</dbReference>
<dbReference type="SUPFAM" id="SSF52540">
    <property type="entry name" value="P-loop containing nucleoside triphosphate hydrolases"/>
    <property type="match status" value="1"/>
</dbReference>
<dbReference type="GO" id="GO:0005525">
    <property type="term" value="F:GTP binding"/>
    <property type="evidence" value="ECO:0007669"/>
    <property type="project" value="UniProtKB-KW"/>
</dbReference>
<dbReference type="CDD" id="cd03692">
    <property type="entry name" value="mtIF2_IVc"/>
    <property type="match status" value="1"/>
</dbReference>
<dbReference type="AlphaFoldDB" id="A0A1E4TET0"/>
<dbReference type="OrthoDB" id="361630at2759"/>
<comment type="function">
    <text evidence="9">One of the essential components for the initiation of protein synthesis. Protects formylmethionyl-tRNA from spontaneous hydrolysis and promotes its binding to the 30S ribosomal subunits. Also involved in the hydrolysis of GTP during the formation of the 70S ribosomal complex.</text>
</comment>
<dbReference type="Gene3D" id="3.40.50.300">
    <property type="entry name" value="P-loop containing nucleotide triphosphate hydrolases"/>
    <property type="match status" value="1"/>
</dbReference>
<dbReference type="InterPro" id="IPR015760">
    <property type="entry name" value="TIF_IF2"/>
</dbReference>
<gene>
    <name evidence="12" type="ORF">CANCADRAFT_2008</name>
</gene>
<proteinExistence type="inferred from homology"/>
<dbReference type="Pfam" id="PF11987">
    <property type="entry name" value="IF-2"/>
    <property type="match status" value="1"/>
</dbReference>
<accession>A0A1E4TET0</accession>
<dbReference type="NCBIfam" id="TIGR00231">
    <property type="entry name" value="small_GTP"/>
    <property type="match status" value="1"/>
</dbReference>
<dbReference type="HAMAP" id="MF_00100_B">
    <property type="entry name" value="IF_2_B"/>
    <property type="match status" value="1"/>
</dbReference>
<evidence type="ECO:0000256" key="6">
    <source>
        <dbReference type="ARBA" id="ARBA00022946"/>
    </source>
</evidence>
<keyword evidence="3" id="KW-0396">Initiation factor</keyword>
<evidence type="ECO:0000313" key="12">
    <source>
        <dbReference type="EMBL" id="ODV90275.1"/>
    </source>
</evidence>
<dbReference type="Gene3D" id="3.40.50.10050">
    <property type="entry name" value="Translation initiation factor IF- 2, domain 3"/>
    <property type="match status" value="1"/>
</dbReference>
<dbReference type="PANTHER" id="PTHR43381:SF20">
    <property type="entry name" value="TRANSLATION INITIATION FACTOR IF-2, MITOCHONDRIAL"/>
    <property type="match status" value="1"/>
</dbReference>
<evidence type="ECO:0000256" key="7">
    <source>
        <dbReference type="ARBA" id="ARBA00023128"/>
    </source>
</evidence>
<keyword evidence="7" id="KW-0496">Mitochondrion</keyword>
<dbReference type="InterPro" id="IPR027417">
    <property type="entry name" value="P-loop_NTPase"/>
</dbReference>
<evidence type="ECO:0000256" key="4">
    <source>
        <dbReference type="ARBA" id="ARBA00022741"/>
    </source>
</evidence>
<dbReference type="CDD" id="cd01887">
    <property type="entry name" value="IF2_eIF5B"/>
    <property type="match status" value="1"/>
</dbReference>
<evidence type="ECO:0000256" key="1">
    <source>
        <dbReference type="ARBA" id="ARBA00004173"/>
    </source>
</evidence>
<dbReference type="CDD" id="cd03702">
    <property type="entry name" value="IF2_mtIF2_II"/>
    <property type="match status" value="1"/>
</dbReference>
<evidence type="ECO:0000256" key="8">
    <source>
        <dbReference type="ARBA" id="ARBA00023134"/>
    </source>
</evidence>
<dbReference type="Gene3D" id="2.40.30.10">
    <property type="entry name" value="Translation factors"/>
    <property type="match status" value="2"/>
</dbReference>
<dbReference type="InterPro" id="IPR000795">
    <property type="entry name" value="T_Tr_GTP-bd_dom"/>
</dbReference>
<dbReference type="InterPro" id="IPR044145">
    <property type="entry name" value="IF2_II"/>
</dbReference>
<dbReference type="PROSITE" id="PS51722">
    <property type="entry name" value="G_TR_2"/>
    <property type="match status" value="1"/>
</dbReference>
<dbReference type="GO" id="GO:0032543">
    <property type="term" value="P:mitochondrial translation"/>
    <property type="evidence" value="ECO:0007669"/>
    <property type="project" value="EnsemblFungi"/>
</dbReference>